<accession>A0A7S1UNH5</accession>
<proteinExistence type="predicted"/>
<dbReference type="AlphaFoldDB" id="A0A7S1UNH5"/>
<evidence type="ECO:0000256" key="1">
    <source>
        <dbReference type="SAM" id="MobiDB-lite"/>
    </source>
</evidence>
<feature type="region of interest" description="Disordered" evidence="1">
    <location>
        <begin position="50"/>
        <end position="75"/>
    </location>
</feature>
<evidence type="ECO:0000313" key="2">
    <source>
        <dbReference type="EMBL" id="CAD9273651.1"/>
    </source>
</evidence>
<name>A0A7S1UNH5_9STRA</name>
<protein>
    <submittedName>
        <fullName evidence="2">Uncharacterized protein</fullName>
    </submittedName>
</protein>
<feature type="compositionally biased region" description="Basic and acidic residues" evidence="1">
    <location>
        <begin position="50"/>
        <end position="66"/>
    </location>
</feature>
<reference evidence="2" key="1">
    <citation type="submission" date="2021-01" db="EMBL/GenBank/DDBJ databases">
        <authorList>
            <person name="Corre E."/>
            <person name="Pelletier E."/>
            <person name="Niang G."/>
            <person name="Scheremetjew M."/>
            <person name="Finn R."/>
            <person name="Kale V."/>
            <person name="Holt S."/>
            <person name="Cochrane G."/>
            <person name="Meng A."/>
            <person name="Brown T."/>
            <person name="Cohen L."/>
        </authorList>
    </citation>
    <scope>NUCLEOTIDE SEQUENCE</scope>
    <source>
        <strain evidence="2">CCMP 410</strain>
    </source>
</reference>
<dbReference type="EMBL" id="HBGK01004842">
    <property type="protein sequence ID" value="CAD9273651.1"/>
    <property type="molecule type" value="Transcribed_RNA"/>
</dbReference>
<gene>
    <name evidence="2" type="ORF">GOCE00092_LOCUS2559</name>
</gene>
<sequence>MTQRISSLEHSVAEKNSRMLTLVTERETMVSDLRRMNRTLVSLTAKVERYEDKESQEKANEAYDKGHRQRSRRSLLSRFGLGAKVEAS</sequence>
<organism evidence="2">
    <name type="scientific">Grammatophora oceanica</name>
    <dbReference type="NCBI Taxonomy" id="210454"/>
    <lineage>
        <taxon>Eukaryota</taxon>
        <taxon>Sar</taxon>
        <taxon>Stramenopiles</taxon>
        <taxon>Ochrophyta</taxon>
        <taxon>Bacillariophyta</taxon>
        <taxon>Fragilariophyceae</taxon>
        <taxon>Fragilariophycidae</taxon>
        <taxon>Rhabdonematales</taxon>
        <taxon>Grammatophoraceae</taxon>
        <taxon>Grammatophora</taxon>
    </lineage>
</organism>